<dbReference type="GO" id="GO:0006952">
    <property type="term" value="P:defense response"/>
    <property type="evidence" value="ECO:0007669"/>
    <property type="project" value="InterPro"/>
</dbReference>
<feature type="region of interest" description="Disordered" evidence="3">
    <location>
        <begin position="477"/>
        <end position="520"/>
    </location>
</feature>
<dbReference type="PANTHER" id="PTHR11017">
    <property type="entry name" value="LEUCINE-RICH REPEAT-CONTAINING PROTEIN"/>
    <property type="match status" value="1"/>
</dbReference>
<dbReference type="Pfam" id="PF00931">
    <property type="entry name" value="NB-ARC"/>
    <property type="match status" value="1"/>
</dbReference>
<evidence type="ECO:0000313" key="7">
    <source>
        <dbReference type="Proteomes" id="UP001154282"/>
    </source>
</evidence>
<keyword evidence="2" id="KW-0677">Repeat</keyword>
<dbReference type="Gene3D" id="3.40.50.300">
    <property type="entry name" value="P-loop containing nucleotide triphosphate hydrolases"/>
    <property type="match status" value="1"/>
</dbReference>
<evidence type="ECO:0000256" key="1">
    <source>
        <dbReference type="ARBA" id="ARBA00022614"/>
    </source>
</evidence>
<feature type="domain" description="Disease resistance protein Roq1-like winged-helix" evidence="5">
    <location>
        <begin position="184"/>
        <end position="252"/>
    </location>
</feature>
<dbReference type="InterPro" id="IPR042197">
    <property type="entry name" value="Apaf_helical"/>
</dbReference>
<proteinExistence type="predicted"/>
<evidence type="ECO:0000259" key="4">
    <source>
        <dbReference type="Pfam" id="PF00931"/>
    </source>
</evidence>
<evidence type="ECO:0000313" key="6">
    <source>
        <dbReference type="EMBL" id="CAI0407966.1"/>
    </source>
</evidence>
<reference evidence="6" key="1">
    <citation type="submission" date="2022-08" db="EMBL/GenBank/DDBJ databases">
        <authorList>
            <person name="Gutierrez-Valencia J."/>
        </authorList>
    </citation>
    <scope>NUCLEOTIDE SEQUENCE</scope>
</reference>
<keyword evidence="7" id="KW-1185">Reference proteome</keyword>
<dbReference type="SUPFAM" id="SSF52058">
    <property type="entry name" value="L domain-like"/>
    <property type="match status" value="1"/>
</dbReference>
<dbReference type="InterPro" id="IPR044974">
    <property type="entry name" value="Disease_R_plants"/>
</dbReference>
<gene>
    <name evidence="6" type="ORF">LITE_LOCUS13775</name>
</gene>
<feature type="non-terminal residue" evidence="6">
    <location>
        <position position="1"/>
    </location>
</feature>
<dbReference type="AlphaFoldDB" id="A0AAV0JH75"/>
<organism evidence="6 7">
    <name type="scientific">Linum tenue</name>
    <dbReference type="NCBI Taxonomy" id="586396"/>
    <lineage>
        <taxon>Eukaryota</taxon>
        <taxon>Viridiplantae</taxon>
        <taxon>Streptophyta</taxon>
        <taxon>Embryophyta</taxon>
        <taxon>Tracheophyta</taxon>
        <taxon>Spermatophyta</taxon>
        <taxon>Magnoliopsida</taxon>
        <taxon>eudicotyledons</taxon>
        <taxon>Gunneridae</taxon>
        <taxon>Pentapetalae</taxon>
        <taxon>rosids</taxon>
        <taxon>fabids</taxon>
        <taxon>Malpighiales</taxon>
        <taxon>Linaceae</taxon>
        <taxon>Linum</taxon>
    </lineage>
</organism>
<dbReference type="SUPFAM" id="SSF52540">
    <property type="entry name" value="P-loop containing nucleoside triphosphate hydrolases"/>
    <property type="match status" value="1"/>
</dbReference>
<feature type="compositionally biased region" description="Basic and acidic residues" evidence="3">
    <location>
        <begin position="494"/>
        <end position="520"/>
    </location>
</feature>
<name>A0AAV0JH75_9ROSI</name>
<dbReference type="InterPro" id="IPR032675">
    <property type="entry name" value="LRR_dom_sf"/>
</dbReference>
<dbReference type="Proteomes" id="UP001154282">
    <property type="component" value="Unassembled WGS sequence"/>
</dbReference>
<accession>A0AAV0JH75</accession>
<keyword evidence="1" id="KW-0433">Leucine-rich repeat</keyword>
<sequence length="520" mass="59032">LTRSDGAISLQNKLISSILRHDYLVKDVSEGIKLIKERVCKHKVLVVLDDVDDRFEFDKILGKIGDFSLDSRFILTTRDKRVFDFFIGCKLYEIGEMSPNYSLQLFTKHAFGRDHPPKDYATLTAEIVKVAAGLPLALKVTGSLLFRRESKFWEETLIQLQCIPSTGDRVQERLKISYNDLSYNEKQIFLDIACCFIGRNKEFPCHMWSSCNFSSESGINTLILRSLMKLDDKNQFWMHDHVRDLGRAIVREEDVRNPYKCSRIWSNEVALDLLRYKKGNDRVEILMLDMYQKDVVFTDQNFKKLSGLRYLEVSLGRLTGDFSKILPNLRWLRMSGCRSIHTNFNMRKLAVLDLGHCDLKDSKKGWEGLREARSVRNCGALERIPTLANLIKLRKVKTIDCRKLEEVTTGLEGLVSLEELELSGSVSIRKLPSALSELGKLKSLNVGLCPNLTDATVVGKLESLGGAATVAMQLDSGAAESIRPQEEPESSEDLGMHGADDCGRGYREPGESERRYESDI</sequence>
<dbReference type="Pfam" id="PF23282">
    <property type="entry name" value="WHD_ROQ1"/>
    <property type="match status" value="1"/>
</dbReference>
<feature type="domain" description="NB-ARC" evidence="4">
    <location>
        <begin position="31"/>
        <end position="113"/>
    </location>
</feature>
<comment type="caution">
    <text evidence="6">The sequence shown here is derived from an EMBL/GenBank/DDBJ whole genome shotgun (WGS) entry which is preliminary data.</text>
</comment>
<evidence type="ECO:0000256" key="3">
    <source>
        <dbReference type="SAM" id="MobiDB-lite"/>
    </source>
</evidence>
<dbReference type="PRINTS" id="PR00364">
    <property type="entry name" value="DISEASERSIST"/>
</dbReference>
<dbReference type="InterPro" id="IPR058192">
    <property type="entry name" value="WHD_ROQ1-like"/>
</dbReference>
<dbReference type="InterPro" id="IPR027417">
    <property type="entry name" value="P-loop_NTPase"/>
</dbReference>
<dbReference type="InterPro" id="IPR002182">
    <property type="entry name" value="NB-ARC"/>
</dbReference>
<evidence type="ECO:0008006" key="8">
    <source>
        <dbReference type="Google" id="ProtNLM"/>
    </source>
</evidence>
<dbReference type="PANTHER" id="PTHR11017:SF570">
    <property type="entry name" value="DISEASE RESISTANCE PROTEIN (TIR-NBS CLASS)-RELATED"/>
    <property type="match status" value="1"/>
</dbReference>
<dbReference type="Gene3D" id="3.80.10.10">
    <property type="entry name" value="Ribonuclease Inhibitor"/>
    <property type="match status" value="1"/>
</dbReference>
<protein>
    <recommendedName>
        <fullName evidence="8">NB-ARC domain-containing protein</fullName>
    </recommendedName>
</protein>
<evidence type="ECO:0000256" key="2">
    <source>
        <dbReference type="ARBA" id="ARBA00022737"/>
    </source>
</evidence>
<dbReference type="EMBL" id="CAMGYJ010000004">
    <property type="protein sequence ID" value="CAI0407966.1"/>
    <property type="molecule type" value="Genomic_DNA"/>
</dbReference>
<dbReference type="GO" id="GO:0043531">
    <property type="term" value="F:ADP binding"/>
    <property type="evidence" value="ECO:0007669"/>
    <property type="project" value="InterPro"/>
</dbReference>
<evidence type="ECO:0000259" key="5">
    <source>
        <dbReference type="Pfam" id="PF23282"/>
    </source>
</evidence>
<dbReference type="Gene3D" id="1.10.8.430">
    <property type="entry name" value="Helical domain of apoptotic protease-activating factors"/>
    <property type="match status" value="1"/>
</dbReference>